<name>A0AAV4DGT6_9GAST</name>
<feature type="region of interest" description="Disordered" evidence="1">
    <location>
        <begin position="259"/>
        <end position="280"/>
    </location>
</feature>
<gene>
    <name evidence="2" type="ORF">PoB_006987900</name>
</gene>
<dbReference type="Proteomes" id="UP000735302">
    <property type="component" value="Unassembled WGS sequence"/>
</dbReference>
<comment type="caution">
    <text evidence="2">The sequence shown here is derived from an EMBL/GenBank/DDBJ whole genome shotgun (WGS) entry which is preliminary data.</text>
</comment>
<accession>A0AAV4DGT6</accession>
<dbReference type="AlphaFoldDB" id="A0AAV4DGT6"/>
<keyword evidence="3" id="KW-1185">Reference proteome</keyword>
<proteinExistence type="predicted"/>
<protein>
    <recommendedName>
        <fullName evidence="4">C2H2-type domain-containing protein</fullName>
    </recommendedName>
</protein>
<evidence type="ECO:0000313" key="2">
    <source>
        <dbReference type="EMBL" id="GFO43374.1"/>
    </source>
</evidence>
<feature type="compositionally biased region" description="Basic and acidic residues" evidence="1">
    <location>
        <begin position="264"/>
        <end position="273"/>
    </location>
</feature>
<evidence type="ECO:0000256" key="1">
    <source>
        <dbReference type="SAM" id="MobiDB-lite"/>
    </source>
</evidence>
<evidence type="ECO:0000313" key="3">
    <source>
        <dbReference type="Proteomes" id="UP000735302"/>
    </source>
</evidence>
<reference evidence="2 3" key="1">
    <citation type="journal article" date="2021" name="Elife">
        <title>Chloroplast acquisition without the gene transfer in kleptoplastic sea slugs, Plakobranchus ocellatus.</title>
        <authorList>
            <person name="Maeda T."/>
            <person name="Takahashi S."/>
            <person name="Yoshida T."/>
            <person name="Shimamura S."/>
            <person name="Takaki Y."/>
            <person name="Nagai Y."/>
            <person name="Toyoda A."/>
            <person name="Suzuki Y."/>
            <person name="Arimoto A."/>
            <person name="Ishii H."/>
            <person name="Satoh N."/>
            <person name="Nishiyama T."/>
            <person name="Hasebe M."/>
            <person name="Maruyama T."/>
            <person name="Minagawa J."/>
            <person name="Obokata J."/>
            <person name="Shigenobu S."/>
        </authorList>
    </citation>
    <scope>NUCLEOTIDE SEQUENCE [LARGE SCALE GENOMIC DNA]</scope>
</reference>
<evidence type="ECO:0008006" key="4">
    <source>
        <dbReference type="Google" id="ProtNLM"/>
    </source>
</evidence>
<dbReference type="EMBL" id="BLXT01007882">
    <property type="protein sequence ID" value="GFO43374.1"/>
    <property type="molecule type" value="Genomic_DNA"/>
</dbReference>
<organism evidence="2 3">
    <name type="scientific">Plakobranchus ocellatus</name>
    <dbReference type="NCBI Taxonomy" id="259542"/>
    <lineage>
        <taxon>Eukaryota</taxon>
        <taxon>Metazoa</taxon>
        <taxon>Spiralia</taxon>
        <taxon>Lophotrochozoa</taxon>
        <taxon>Mollusca</taxon>
        <taxon>Gastropoda</taxon>
        <taxon>Heterobranchia</taxon>
        <taxon>Euthyneura</taxon>
        <taxon>Panpulmonata</taxon>
        <taxon>Sacoglossa</taxon>
        <taxon>Placobranchoidea</taxon>
        <taxon>Plakobranchidae</taxon>
        <taxon>Plakobranchus</taxon>
    </lineage>
</organism>
<sequence length="372" mass="42328">MCYARFPADFVDFVGDGCSTRNTSTLEILRNTFSIDKNATQNASCVGQGSRSIKETNTKKKRWQPATVTSVSLLLWWLVFLLSCNTWYHASSEDITDEEMRCWTSTDQKYLCWKCHGGFDKGIKRLEEASHQGIQHLIKSAEHKALLCGDATVNMRDLPDTYASVDTDMNAYELMRRHDIHGLQNFHPPGLFSVCLRYSNTKLSLFIHPRTGHVMRLRILTTEFGSFQHELPLSIQWMGPKKGKGKMWLPNHFLPIAPESSDDSAAHDHEKQTEGSVCGNCDDDVLNDDGTFYEADTGVDDDHVHNDNIEIDNNRRDGEEEETIEVTSSPVVLHDGDETETDDETHDSNDLMGMCFEGKHYREIIFYQSMKS</sequence>